<proteinExistence type="inferred from homology"/>
<dbReference type="Pfam" id="PF00589">
    <property type="entry name" value="Phage_integrase"/>
    <property type="match status" value="1"/>
</dbReference>
<dbReference type="Pfam" id="PF14659">
    <property type="entry name" value="Phage_int_SAM_3"/>
    <property type="match status" value="1"/>
</dbReference>
<accession>A0A011VX88</accession>
<dbReference type="InterPro" id="IPR044068">
    <property type="entry name" value="CB"/>
</dbReference>
<dbReference type="Gene3D" id="1.10.150.130">
    <property type="match status" value="1"/>
</dbReference>
<name>A0A011VX88_RUMAL</name>
<dbReference type="AlphaFoldDB" id="A0A011VX88"/>
<keyword evidence="4 6" id="KW-0238">DNA-binding</keyword>
<reference evidence="9 10" key="1">
    <citation type="submission" date="2013-06" db="EMBL/GenBank/DDBJ databases">
        <title>Rumen cellulosomics: divergent fiber-degrading strategies revealed by comparative genome-wide analysis of six Ruminococcal strains.</title>
        <authorList>
            <person name="Dassa B."/>
            <person name="Borovok I."/>
            <person name="Lamed R."/>
            <person name="Flint H."/>
            <person name="Yeoman C.J."/>
            <person name="White B."/>
            <person name="Bayer E.A."/>
        </authorList>
    </citation>
    <scope>NUCLEOTIDE SEQUENCE [LARGE SCALE GENOMIC DNA]</scope>
    <source>
        <strain evidence="9 10">SY3</strain>
    </source>
</reference>
<comment type="similarity">
    <text evidence="2">Belongs to the 'phage' integrase family.</text>
</comment>
<evidence type="ECO:0000313" key="9">
    <source>
        <dbReference type="EMBL" id="EXM39886.1"/>
    </source>
</evidence>
<dbReference type="RefSeq" id="WP_037287132.1">
    <property type="nucleotide sequence ID" value="NZ_JEOB01000002.1"/>
</dbReference>
<feature type="domain" description="Core-binding (CB)" evidence="8">
    <location>
        <begin position="67"/>
        <end position="157"/>
    </location>
</feature>
<dbReference type="PROSITE" id="PS51898">
    <property type="entry name" value="TYR_RECOMBINASE"/>
    <property type="match status" value="1"/>
</dbReference>
<feature type="domain" description="Tyr recombinase" evidence="7">
    <location>
        <begin position="178"/>
        <end position="378"/>
    </location>
</feature>
<dbReference type="GO" id="GO:0003677">
    <property type="term" value="F:DNA binding"/>
    <property type="evidence" value="ECO:0007669"/>
    <property type="project" value="UniProtKB-UniRule"/>
</dbReference>
<evidence type="ECO:0000256" key="6">
    <source>
        <dbReference type="PROSITE-ProRule" id="PRU01248"/>
    </source>
</evidence>
<evidence type="ECO:0000256" key="3">
    <source>
        <dbReference type="ARBA" id="ARBA00022908"/>
    </source>
</evidence>
<evidence type="ECO:0000259" key="8">
    <source>
        <dbReference type="PROSITE" id="PS51900"/>
    </source>
</evidence>
<dbReference type="CDD" id="cd01189">
    <property type="entry name" value="INT_ICEBs1_C_like"/>
    <property type="match status" value="1"/>
</dbReference>
<dbReference type="EMBL" id="JEOB01000002">
    <property type="protein sequence ID" value="EXM39886.1"/>
    <property type="molecule type" value="Genomic_DNA"/>
</dbReference>
<gene>
    <name evidence="9" type="ORF">RASY3_09095</name>
</gene>
<evidence type="ECO:0000256" key="4">
    <source>
        <dbReference type="ARBA" id="ARBA00023125"/>
    </source>
</evidence>
<dbReference type="PANTHER" id="PTHR30349:SF64">
    <property type="entry name" value="PROPHAGE INTEGRASE INTD-RELATED"/>
    <property type="match status" value="1"/>
</dbReference>
<sequence length="396" mass="45634">MANITKRGNSYSIRVSCGYDSKGRQIMQSMTWKPDPKMTPRQIEKELNRQAVIFEEKCNMGYQSKAVKFEVFAEEWFESYAKPNLRNTTYERMLQLRGRAYAAIGHMRMDKITPRQIQAFVNTLSKDGANERTGKPLAPKTIRHNLSFISDVFSYAVKMGVVSENPCSKVTIPKGQPTEKKIYTIEEVEKFLTLLNDEPLKYRTFFNIMIYSGFRRGEMLGLEWKDVDFENNVISVRRTSNYTAKQGTYTDTTKTRRSQRSLKFPQEIMDMLKEHKAEQDEQAHKYGDKWVETDRLYTKWNGEPMQNGTPYFWLGEFCEKHDLPFYGLHSFRHLFCSLLVHNGVDIATVSGAMGHSCISTTSNLYCHMIGDAQAKVAAAVSNSLNFHKKKDGKNTA</sequence>
<dbReference type="InterPro" id="IPR050090">
    <property type="entry name" value="Tyrosine_recombinase_XerCD"/>
</dbReference>
<evidence type="ECO:0000259" key="7">
    <source>
        <dbReference type="PROSITE" id="PS51898"/>
    </source>
</evidence>
<dbReference type="Gene3D" id="1.10.443.10">
    <property type="entry name" value="Intergrase catalytic core"/>
    <property type="match status" value="1"/>
</dbReference>
<comment type="function">
    <text evidence="1">Site-specific tyrosine recombinase, which acts by catalyzing the cutting and rejoining of the recombining DNA molecules.</text>
</comment>
<organism evidence="9 10">
    <name type="scientific">Ruminococcus albus SY3</name>
    <dbReference type="NCBI Taxonomy" id="1341156"/>
    <lineage>
        <taxon>Bacteria</taxon>
        <taxon>Bacillati</taxon>
        <taxon>Bacillota</taxon>
        <taxon>Clostridia</taxon>
        <taxon>Eubacteriales</taxon>
        <taxon>Oscillospiraceae</taxon>
        <taxon>Ruminococcus</taxon>
    </lineage>
</organism>
<dbReference type="InterPro" id="IPR004107">
    <property type="entry name" value="Integrase_SAM-like_N"/>
</dbReference>
<keyword evidence="3" id="KW-0229">DNA integration</keyword>
<evidence type="ECO:0000313" key="10">
    <source>
        <dbReference type="Proteomes" id="UP000021369"/>
    </source>
</evidence>
<evidence type="ECO:0000256" key="2">
    <source>
        <dbReference type="ARBA" id="ARBA00008857"/>
    </source>
</evidence>
<keyword evidence="5" id="KW-0233">DNA recombination</keyword>
<dbReference type="PATRIC" id="fig|1341156.4.peg.1122"/>
<dbReference type="Proteomes" id="UP000021369">
    <property type="component" value="Unassembled WGS sequence"/>
</dbReference>
<dbReference type="PANTHER" id="PTHR30349">
    <property type="entry name" value="PHAGE INTEGRASE-RELATED"/>
    <property type="match status" value="1"/>
</dbReference>
<evidence type="ECO:0000256" key="1">
    <source>
        <dbReference type="ARBA" id="ARBA00003283"/>
    </source>
</evidence>
<evidence type="ECO:0000256" key="5">
    <source>
        <dbReference type="ARBA" id="ARBA00023172"/>
    </source>
</evidence>
<dbReference type="InterPro" id="IPR011010">
    <property type="entry name" value="DNA_brk_join_enz"/>
</dbReference>
<dbReference type="GO" id="GO:0006310">
    <property type="term" value="P:DNA recombination"/>
    <property type="evidence" value="ECO:0007669"/>
    <property type="project" value="UniProtKB-KW"/>
</dbReference>
<dbReference type="InterPro" id="IPR002104">
    <property type="entry name" value="Integrase_catalytic"/>
</dbReference>
<dbReference type="OrthoDB" id="1818781at2"/>
<dbReference type="InterPro" id="IPR013762">
    <property type="entry name" value="Integrase-like_cat_sf"/>
</dbReference>
<keyword evidence="10" id="KW-1185">Reference proteome</keyword>
<dbReference type="PROSITE" id="PS51900">
    <property type="entry name" value="CB"/>
    <property type="match status" value="1"/>
</dbReference>
<dbReference type="GO" id="GO:0015074">
    <property type="term" value="P:DNA integration"/>
    <property type="evidence" value="ECO:0007669"/>
    <property type="project" value="UniProtKB-KW"/>
</dbReference>
<dbReference type="InterPro" id="IPR010998">
    <property type="entry name" value="Integrase_recombinase_N"/>
</dbReference>
<protein>
    <submittedName>
        <fullName evidence="9">Recombinase</fullName>
    </submittedName>
</protein>
<dbReference type="SUPFAM" id="SSF56349">
    <property type="entry name" value="DNA breaking-rejoining enzymes"/>
    <property type="match status" value="1"/>
</dbReference>
<comment type="caution">
    <text evidence="9">The sequence shown here is derived from an EMBL/GenBank/DDBJ whole genome shotgun (WGS) entry which is preliminary data.</text>
</comment>